<dbReference type="PROSITE" id="PS50011">
    <property type="entry name" value="PROTEIN_KINASE_DOM"/>
    <property type="match status" value="1"/>
</dbReference>
<dbReference type="InterPro" id="IPR017441">
    <property type="entry name" value="Protein_kinase_ATP_BS"/>
</dbReference>
<dbReference type="GO" id="GO:0004674">
    <property type="term" value="F:protein serine/threonine kinase activity"/>
    <property type="evidence" value="ECO:0007669"/>
    <property type="project" value="TreeGrafter"/>
</dbReference>
<comment type="caution">
    <text evidence="9">The sequence shown here is derived from an EMBL/GenBank/DDBJ whole genome shotgun (WGS) entry which is preliminary data.</text>
</comment>
<dbReference type="PROSITE" id="PS50048">
    <property type="entry name" value="ZN2_CY6_FUNGAL_2"/>
    <property type="match status" value="1"/>
</dbReference>
<dbReference type="PROSITE" id="PS00463">
    <property type="entry name" value="ZN2_CY6_FUNGAL_1"/>
    <property type="match status" value="1"/>
</dbReference>
<evidence type="ECO:0000256" key="2">
    <source>
        <dbReference type="ARBA" id="ARBA00022741"/>
    </source>
</evidence>
<keyword evidence="3" id="KW-0418">Kinase</keyword>
<name>A0A9N8WN00_9GLOM</name>
<evidence type="ECO:0000256" key="3">
    <source>
        <dbReference type="ARBA" id="ARBA00022777"/>
    </source>
</evidence>
<reference evidence="9" key="1">
    <citation type="submission" date="2021-06" db="EMBL/GenBank/DDBJ databases">
        <authorList>
            <person name="Kallberg Y."/>
            <person name="Tangrot J."/>
            <person name="Rosling A."/>
        </authorList>
    </citation>
    <scope>NUCLEOTIDE SEQUENCE</scope>
    <source>
        <strain evidence="9">MA453B</strain>
    </source>
</reference>
<gene>
    <name evidence="9" type="ORF">DERYTH_LOCUS2310</name>
</gene>
<evidence type="ECO:0000256" key="6">
    <source>
        <dbReference type="SAM" id="MobiDB-lite"/>
    </source>
</evidence>
<evidence type="ECO:0000313" key="10">
    <source>
        <dbReference type="Proteomes" id="UP000789405"/>
    </source>
</evidence>
<dbReference type="PANTHER" id="PTHR44329:SF288">
    <property type="entry name" value="MITOGEN-ACTIVATED PROTEIN KINASE KINASE KINASE 20"/>
    <property type="match status" value="1"/>
</dbReference>
<organism evidence="9 10">
    <name type="scientific">Dentiscutata erythropus</name>
    <dbReference type="NCBI Taxonomy" id="1348616"/>
    <lineage>
        <taxon>Eukaryota</taxon>
        <taxon>Fungi</taxon>
        <taxon>Fungi incertae sedis</taxon>
        <taxon>Mucoromycota</taxon>
        <taxon>Glomeromycotina</taxon>
        <taxon>Glomeromycetes</taxon>
        <taxon>Diversisporales</taxon>
        <taxon>Gigasporaceae</taxon>
        <taxon>Dentiscutata</taxon>
    </lineage>
</organism>
<feature type="domain" description="Protein kinase" evidence="7">
    <location>
        <begin position="30"/>
        <end position="499"/>
    </location>
</feature>
<keyword evidence="10" id="KW-1185">Reference proteome</keyword>
<dbReference type="InterPro" id="IPR001138">
    <property type="entry name" value="Zn2Cys6_DnaBD"/>
</dbReference>
<dbReference type="SUPFAM" id="SSF57701">
    <property type="entry name" value="Zn2/Cys6 DNA-binding domain"/>
    <property type="match status" value="1"/>
</dbReference>
<feature type="compositionally biased region" description="Basic and acidic residues" evidence="6">
    <location>
        <begin position="430"/>
        <end position="443"/>
    </location>
</feature>
<dbReference type="PROSITE" id="PS00107">
    <property type="entry name" value="PROTEIN_KINASE_ATP"/>
    <property type="match status" value="1"/>
</dbReference>
<proteinExistence type="predicted"/>
<dbReference type="InterPro" id="IPR000719">
    <property type="entry name" value="Prot_kinase_dom"/>
</dbReference>
<accession>A0A9N8WN00</accession>
<feature type="region of interest" description="Disordered" evidence="6">
    <location>
        <begin position="416"/>
        <end position="459"/>
    </location>
</feature>
<evidence type="ECO:0000256" key="5">
    <source>
        <dbReference type="PROSITE-ProRule" id="PRU10141"/>
    </source>
</evidence>
<protein>
    <submittedName>
        <fullName evidence="9">5453_t:CDS:1</fullName>
    </submittedName>
</protein>
<dbReference type="OrthoDB" id="4456959at2759"/>
<dbReference type="CDD" id="cd00067">
    <property type="entry name" value="GAL4"/>
    <property type="match status" value="1"/>
</dbReference>
<dbReference type="Pfam" id="PF00069">
    <property type="entry name" value="Pkinase"/>
    <property type="match status" value="1"/>
</dbReference>
<evidence type="ECO:0000256" key="4">
    <source>
        <dbReference type="ARBA" id="ARBA00022840"/>
    </source>
</evidence>
<dbReference type="AlphaFoldDB" id="A0A9N8WN00"/>
<feature type="binding site" evidence="5">
    <location>
        <position position="57"/>
    </location>
    <ligand>
        <name>ATP</name>
        <dbReference type="ChEBI" id="CHEBI:30616"/>
    </ligand>
</feature>
<feature type="compositionally biased region" description="Polar residues" evidence="6">
    <location>
        <begin position="416"/>
        <end position="426"/>
    </location>
</feature>
<evidence type="ECO:0000259" key="8">
    <source>
        <dbReference type="PROSITE" id="PS50048"/>
    </source>
</evidence>
<dbReference type="Proteomes" id="UP000789405">
    <property type="component" value="Unassembled WGS sequence"/>
</dbReference>
<dbReference type="InterPro" id="IPR036864">
    <property type="entry name" value="Zn2-C6_fun-type_DNA-bd_sf"/>
</dbReference>
<dbReference type="EMBL" id="CAJVPY010000721">
    <property type="protein sequence ID" value="CAG8488902.1"/>
    <property type="molecule type" value="Genomic_DNA"/>
</dbReference>
<keyword evidence="2 5" id="KW-0547">Nucleotide-binding</keyword>
<evidence type="ECO:0000256" key="1">
    <source>
        <dbReference type="ARBA" id="ARBA00022679"/>
    </source>
</evidence>
<dbReference type="GO" id="GO:0005524">
    <property type="term" value="F:ATP binding"/>
    <property type="evidence" value="ECO:0007669"/>
    <property type="project" value="UniProtKB-UniRule"/>
</dbReference>
<feature type="domain" description="Zn(2)-C6 fungal-type" evidence="8">
    <location>
        <begin position="273"/>
        <end position="304"/>
    </location>
</feature>
<dbReference type="Gene3D" id="1.10.510.10">
    <property type="entry name" value="Transferase(Phosphotransferase) domain 1"/>
    <property type="match status" value="2"/>
</dbReference>
<dbReference type="GO" id="GO:0000981">
    <property type="term" value="F:DNA-binding transcription factor activity, RNA polymerase II-specific"/>
    <property type="evidence" value="ECO:0007669"/>
    <property type="project" value="InterPro"/>
</dbReference>
<dbReference type="SUPFAM" id="SSF56112">
    <property type="entry name" value="Protein kinase-like (PK-like)"/>
    <property type="match status" value="1"/>
</dbReference>
<dbReference type="Pfam" id="PF00172">
    <property type="entry name" value="Zn_clus"/>
    <property type="match status" value="1"/>
</dbReference>
<feature type="region of interest" description="Disordered" evidence="6">
    <location>
        <begin position="242"/>
        <end position="267"/>
    </location>
</feature>
<dbReference type="InterPro" id="IPR051681">
    <property type="entry name" value="Ser/Thr_Kinases-Pseudokinases"/>
</dbReference>
<feature type="compositionally biased region" description="Low complexity" evidence="6">
    <location>
        <begin position="242"/>
        <end position="254"/>
    </location>
</feature>
<evidence type="ECO:0000313" key="9">
    <source>
        <dbReference type="EMBL" id="CAG8488902.1"/>
    </source>
</evidence>
<keyword evidence="1" id="KW-0808">Transferase</keyword>
<keyword evidence="4 5" id="KW-0067">ATP-binding</keyword>
<dbReference type="InterPro" id="IPR011009">
    <property type="entry name" value="Kinase-like_dom_sf"/>
</dbReference>
<dbReference type="Gene3D" id="4.10.240.10">
    <property type="entry name" value="Zn(2)-C6 fungal-type DNA-binding domain"/>
    <property type="match status" value="1"/>
</dbReference>
<evidence type="ECO:0000259" key="7">
    <source>
        <dbReference type="PROSITE" id="PS50011"/>
    </source>
</evidence>
<dbReference type="PANTHER" id="PTHR44329">
    <property type="entry name" value="SERINE/THREONINE-PROTEIN KINASE TNNI3K-RELATED"/>
    <property type="match status" value="1"/>
</dbReference>
<sequence length="499" mass="56497">MSELPVVAYSKRLEKYLNEYNIQNFCHSEFSDRKVIGQGGFAVVYSAIFQGTKYALKSLNNNIVLDNKAFKQIRNEIKSLYSDKINHPNVIKLYGFSRDPSTDNFMLILQYANGGDLRKHLKEKQKESIYKISWPELIKIAKEITSGLEHLHTNGIIHRDLAILKDEREKIIPGTPSDYANLYKKCWSSNPDQRPVLNEILTELEILSNLSIIFMINNIDVEDQYLSKDSVFSNYTNTNYDSSNNSSINRSNKNPNDDKQPTSMNKITKNSSSCKFCREKKVRCVYLNGGRCKRCINHNRECISDPQKKRGPKVPPKAAGSSTLYRTNLNFENLSNNEGTIFSGNSIGSSLATNDQSSLGISNVQISYSLVQSNPSNSDPISVNSTQETLPSRNFSAINNGQMLSPVIDNRQNFLRTRSPGTSRQPSPIRENRQRRREDRNHELGVGLHGNISNPNSSRSPNPIWLVSLYSDNRQQNLPISEITLRNFADLKAMSMPLA</sequence>
<dbReference type="SMART" id="SM00066">
    <property type="entry name" value="GAL4"/>
    <property type="match status" value="1"/>
</dbReference>
<dbReference type="GO" id="GO:0008270">
    <property type="term" value="F:zinc ion binding"/>
    <property type="evidence" value="ECO:0007669"/>
    <property type="project" value="InterPro"/>
</dbReference>